<gene>
    <name evidence="3" type="ORF">Cflav_PD2130</name>
</gene>
<comment type="caution">
    <text evidence="3">The sequence shown here is derived from an EMBL/GenBank/DDBJ whole genome shotgun (WGS) entry which is preliminary data.</text>
</comment>
<evidence type="ECO:0000313" key="3">
    <source>
        <dbReference type="EMBL" id="EEF59279.1"/>
    </source>
</evidence>
<dbReference type="Gene3D" id="2.60.40.1190">
    <property type="match status" value="1"/>
</dbReference>
<protein>
    <recommendedName>
        <fullName evidence="2">Carbohydrate-binding domain-containing protein</fullName>
    </recommendedName>
</protein>
<keyword evidence="4" id="KW-1185">Reference proteome</keyword>
<evidence type="ECO:0000313" key="4">
    <source>
        <dbReference type="Proteomes" id="UP000003688"/>
    </source>
</evidence>
<keyword evidence="1" id="KW-0732">Signal</keyword>
<name>B9XLN1_PEDPL</name>
<feature type="signal peptide" evidence="1">
    <location>
        <begin position="1"/>
        <end position="28"/>
    </location>
</feature>
<dbReference type="EMBL" id="ABOX02000030">
    <property type="protein sequence ID" value="EEF59279.1"/>
    <property type="molecule type" value="Genomic_DNA"/>
</dbReference>
<feature type="domain" description="Carbohydrate-binding" evidence="2">
    <location>
        <begin position="68"/>
        <end position="215"/>
    </location>
</feature>
<dbReference type="InterPro" id="IPR010502">
    <property type="entry name" value="Carb-bd_dom_fam9"/>
</dbReference>
<dbReference type="Pfam" id="PF06452">
    <property type="entry name" value="CBM9_1"/>
    <property type="match status" value="1"/>
</dbReference>
<evidence type="ECO:0000256" key="1">
    <source>
        <dbReference type="SAM" id="SignalP"/>
    </source>
</evidence>
<proteinExistence type="predicted"/>
<sequence length="364" mass="40741" precursor="true">MNTNLFYRGVVYSLLIAGFALGSTLTHAADSPIKLAEGVRGLATRAPKEMKIDGDLSEFKDAFCTPVEYFNADQKNRPAQFFYMWDDEAFYAALRTLDEHPANIADDAHLWEGDAVEWYFDPRQDENARSTKWEQGAVHCYWTGLKGTNVQGRFCLRPGYLDAIKKIGVEVAAKRTSVGMDVEFKLPWTNFPGFKPKIGTVIALDAEACYSDGGKRLYRAFAYGSPLSVQQPASLGKIQFVEKMEPQYWKQCAAVQMPIRCDVAWGQPARPMVTGYMALPPNCEEIGKVMFRVMGLDGRKLGEFPGTVETIERIGNFQRARAEWSYDLAAPGAYQLLGMVYDKSGKELGRVAPRMMSVNMTTGY</sequence>
<dbReference type="SUPFAM" id="SSF49344">
    <property type="entry name" value="CBD9-like"/>
    <property type="match status" value="1"/>
</dbReference>
<reference evidence="3 4" key="1">
    <citation type="journal article" date="2011" name="J. Bacteriol.">
        <title>Genome sequence of 'Pedosphaera parvula' Ellin514, an aerobic Verrucomicrobial isolate from pasture soil.</title>
        <authorList>
            <person name="Kant R."/>
            <person name="van Passel M.W."/>
            <person name="Sangwan P."/>
            <person name="Palva A."/>
            <person name="Lucas S."/>
            <person name="Copeland A."/>
            <person name="Lapidus A."/>
            <person name="Glavina Del Rio T."/>
            <person name="Dalin E."/>
            <person name="Tice H."/>
            <person name="Bruce D."/>
            <person name="Goodwin L."/>
            <person name="Pitluck S."/>
            <person name="Chertkov O."/>
            <person name="Larimer F.W."/>
            <person name="Land M.L."/>
            <person name="Hauser L."/>
            <person name="Brettin T.S."/>
            <person name="Detter J.C."/>
            <person name="Han S."/>
            <person name="de Vos W.M."/>
            <person name="Janssen P.H."/>
            <person name="Smidt H."/>
        </authorList>
    </citation>
    <scope>NUCLEOTIDE SEQUENCE [LARGE SCALE GENOMIC DNA]</scope>
    <source>
        <strain evidence="3 4">Ellin514</strain>
    </source>
</reference>
<evidence type="ECO:0000259" key="2">
    <source>
        <dbReference type="Pfam" id="PF06452"/>
    </source>
</evidence>
<dbReference type="Proteomes" id="UP000003688">
    <property type="component" value="Unassembled WGS sequence"/>
</dbReference>
<accession>B9XLN1</accession>
<dbReference type="CDD" id="cd00241">
    <property type="entry name" value="DOMON_like"/>
    <property type="match status" value="1"/>
</dbReference>
<dbReference type="OrthoDB" id="275346at2"/>
<dbReference type="GO" id="GO:0004553">
    <property type="term" value="F:hydrolase activity, hydrolyzing O-glycosyl compounds"/>
    <property type="evidence" value="ECO:0007669"/>
    <property type="project" value="InterPro"/>
</dbReference>
<dbReference type="AlphaFoldDB" id="B9XLN1"/>
<feature type="chain" id="PRO_5002894462" description="Carbohydrate-binding domain-containing protein" evidence="1">
    <location>
        <begin position="29"/>
        <end position="364"/>
    </location>
</feature>
<organism evidence="3 4">
    <name type="scientific">Pedosphaera parvula (strain Ellin514)</name>
    <dbReference type="NCBI Taxonomy" id="320771"/>
    <lineage>
        <taxon>Bacteria</taxon>
        <taxon>Pseudomonadati</taxon>
        <taxon>Verrucomicrobiota</taxon>
        <taxon>Pedosphaerae</taxon>
        <taxon>Pedosphaerales</taxon>
        <taxon>Pedosphaeraceae</taxon>
        <taxon>Pedosphaera</taxon>
    </lineage>
</organism>
<dbReference type="RefSeq" id="WP_007416720.1">
    <property type="nucleotide sequence ID" value="NZ_ABOX02000030.1"/>
</dbReference>
<dbReference type="GO" id="GO:0030246">
    <property type="term" value="F:carbohydrate binding"/>
    <property type="evidence" value="ECO:0007669"/>
    <property type="project" value="InterPro"/>
</dbReference>
<dbReference type="GO" id="GO:0016052">
    <property type="term" value="P:carbohydrate catabolic process"/>
    <property type="evidence" value="ECO:0007669"/>
    <property type="project" value="InterPro"/>
</dbReference>